<name>A0ABQ2ILN1_9PSEU</name>
<accession>A0ABQ2ILN1</accession>
<dbReference type="InterPro" id="IPR027417">
    <property type="entry name" value="P-loop_NTPase"/>
</dbReference>
<feature type="DNA-binding region" description="OmpR/PhoB-type" evidence="6">
    <location>
        <begin position="5"/>
        <end position="106"/>
    </location>
</feature>
<protein>
    <submittedName>
        <fullName evidence="8">SARP family transcriptional regulator</fullName>
    </submittedName>
</protein>
<comment type="caution">
    <text evidence="8">The sequence shown here is derived from an EMBL/GenBank/DDBJ whole genome shotgun (WGS) entry which is preliminary data.</text>
</comment>
<evidence type="ECO:0000259" key="7">
    <source>
        <dbReference type="PROSITE" id="PS51755"/>
    </source>
</evidence>
<dbReference type="Proteomes" id="UP000597656">
    <property type="component" value="Unassembled WGS sequence"/>
</dbReference>
<evidence type="ECO:0000256" key="5">
    <source>
        <dbReference type="PROSITE-ProRule" id="PRU00339"/>
    </source>
</evidence>
<evidence type="ECO:0000256" key="6">
    <source>
        <dbReference type="PROSITE-ProRule" id="PRU01091"/>
    </source>
</evidence>
<evidence type="ECO:0000256" key="2">
    <source>
        <dbReference type="ARBA" id="ARBA00023015"/>
    </source>
</evidence>
<keyword evidence="5" id="KW-0802">TPR repeat</keyword>
<dbReference type="SMART" id="SM01043">
    <property type="entry name" value="BTAD"/>
    <property type="match status" value="1"/>
</dbReference>
<dbReference type="SUPFAM" id="SSF48452">
    <property type="entry name" value="TPR-like"/>
    <property type="match status" value="3"/>
</dbReference>
<gene>
    <name evidence="8" type="ORF">GCM10011609_65430</name>
</gene>
<dbReference type="Pfam" id="PF03704">
    <property type="entry name" value="BTAD"/>
    <property type="match status" value="1"/>
</dbReference>
<dbReference type="PANTHER" id="PTHR35807">
    <property type="entry name" value="TRANSCRIPTIONAL REGULATOR REDD-RELATED"/>
    <property type="match status" value="1"/>
</dbReference>
<reference evidence="9" key="1">
    <citation type="journal article" date="2019" name="Int. J. Syst. Evol. Microbiol.">
        <title>The Global Catalogue of Microorganisms (GCM) 10K type strain sequencing project: providing services to taxonomists for standard genome sequencing and annotation.</title>
        <authorList>
            <consortium name="The Broad Institute Genomics Platform"/>
            <consortium name="The Broad Institute Genome Sequencing Center for Infectious Disease"/>
            <person name="Wu L."/>
            <person name="Ma J."/>
        </authorList>
    </citation>
    <scope>NUCLEOTIDE SEQUENCE [LARGE SCALE GENOMIC DNA]</scope>
    <source>
        <strain evidence="9">CGMCC 4.7319</strain>
    </source>
</reference>
<dbReference type="Gene3D" id="1.10.10.10">
    <property type="entry name" value="Winged helix-like DNA-binding domain superfamily/Winged helix DNA-binding domain"/>
    <property type="match status" value="1"/>
</dbReference>
<dbReference type="Gene3D" id="3.40.50.300">
    <property type="entry name" value="P-loop containing nucleotide triphosphate hydrolases"/>
    <property type="match status" value="1"/>
</dbReference>
<dbReference type="InterPro" id="IPR036388">
    <property type="entry name" value="WH-like_DNA-bd_sf"/>
</dbReference>
<dbReference type="PROSITE" id="PS51755">
    <property type="entry name" value="OMPR_PHOB"/>
    <property type="match status" value="1"/>
</dbReference>
<dbReference type="SUPFAM" id="SSF46894">
    <property type="entry name" value="C-terminal effector domain of the bipartite response regulators"/>
    <property type="match status" value="1"/>
</dbReference>
<dbReference type="PANTHER" id="PTHR35807:SF1">
    <property type="entry name" value="TRANSCRIPTIONAL REGULATOR REDD"/>
    <property type="match status" value="1"/>
</dbReference>
<dbReference type="InterPro" id="IPR051677">
    <property type="entry name" value="AfsR-DnrI-RedD_regulator"/>
</dbReference>
<keyword evidence="3 6" id="KW-0238">DNA-binding</keyword>
<dbReference type="InterPro" id="IPR016032">
    <property type="entry name" value="Sig_transdc_resp-reg_C-effctor"/>
</dbReference>
<dbReference type="InterPro" id="IPR005158">
    <property type="entry name" value="BTAD"/>
</dbReference>
<dbReference type="InterPro" id="IPR001867">
    <property type="entry name" value="OmpR/PhoB-type_DNA-bd"/>
</dbReference>
<dbReference type="Gene3D" id="1.10.8.430">
    <property type="entry name" value="Helical domain of apoptotic protease-activating factors"/>
    <property type="match status" value="1"/>
</dbReference>
<organism evidence="8 9">
    <name type="scientific">Lentzea pudingi</name>
    <dbReference type="NCBI Taxonomy" id="1789439"/>
    <lineage>
        <taxon>Bacteria</taxon>
        <taxon>Bacillati</taxon>
        <taxon>Actinomycetota</taxon>
        <taxon>Actinomycetes</taxon>
        <taxon>Pseudonocardiales</taxon>
        <taxon>Pseudonocardiaceae</taxon>
        <taxon>Lentzea</taxon>
    </lineage>
</organism>
<proteinExistence type="inferred from homology"/>
<dbReference type="InterPro" id="IPR019734">
    <property type="entry name" value="TPR_rpt"/>
</dbReference>
<evidence type="ECO:0000256" key="4">
    <source>
        <dbReference type="ARBA" id="ARBA00023163"/>
    </source>
</evidence>
<dbReference type="EMBL" id="BMNC01000013">
    <property type="protein sequence ID" value="GGN15716.1"/>
    <property type="molecule type" value="Genomic_DNA"/>
</dbReference>
<dbReference type="InterPro" id="IPR011990">
    <property type="entry name" value="TPR-like_helical_dom_sf"/>
</dbReference>
<sequence length="1031" mass="112831">MGARTGERAWGEMPLEFRVLGPLEVYASGERVRIGGARQQKLLALLLLTRDHEVSVARLIEMLWRDPPASARQQLHNAIGALRRSLGDADAEVRLIRSETGYRLELPASALDTHRFLSAVRDAKKSEEAGDPARASELLQRALDLWRGDAYSGLDGNAIRSAAANLDEKRLGCVEDLLAFRLRCGESASLVGELSQLVAEHPLRESLRGTLMLALHRSGRQADALAVYEEVRRLLADELGLDPGQRLREIHLAVLSGTADVPAESVDFGTVDRRKGFGRSYLPHDTTSFSGRAIELVALVEGTKHVLPTALVISAIDGMGGVGKTTLAIHLAHQVASDYPDGQYFIDLRGFSPGVDPVSPEQALGMLLLDSGVAPELVPADVDRRSALWRSHMAGQRALLVLDNAVDAEQVTPLLPGTAGVLVVVTSRRKLTALEGATPLSLDVMTEEDGVSLFTAVVGADRTKGEPEAVRAAVELCGRLPLAIKIAAARLKGRATWKVADLIDRLNTQKRRSLFLEADGKSVMAVLRVSYRYLSKEHQLFFLLLSLHPGADFDVHAAAALGGLDIDEAASTLETLFDDNLLKQNVFGRYHFHDLVGDCAAQLLAEVDVEQEQRAALHRVLDYYLHVVHTWCEHLDPGIYRDVPQIDHTPTEVLEVDSYEEAISALNAEFANVTAAAFFAAQHGWHRHAWQLVCVLHPMLKLRNFGGKAHALYASAAEAARSAGDEFGESISLQGLAAACRVRRNVDEAAGHLSRALEQMRRVGNADREAHQTVDLGNLMYRAERLLEARDHYTTAEKLLAGSDDNRLRSAVVNNLGVISRECGEHEQALDHFRTALAMPGHSLRDRLITEVAIGVTLHHRRDHPAALHMFEHVLSQSVKDGFGYGKAAALTGMSAVSRQLGDLAAAVDHGRQGLKAAREFGFRELEFEALACLGEVFLALGDLERADQVVAEVREMSGRYRSRHYEARALEGLAHLSLARGDRETAAHQWRQAVATYPEGLVHITYACAHLASLDDPRTTCFRCERASVR</sequence>
<keyword evidence="4" id="KW-0804">Transcription</keyword>
<evidence type="ECO:0000313" key="9">
    <source>
        <dbReference type="Proteomes" id="UP000597656"/>
    </source>
</evidence>
<dbReference type="PRINTS" id="PR00364">
    <property type="entry name" value="DISEASERSIST"/>
</dbReference>
<dbReference type="Gene3D" id="1.25.40.10">
    <property type="entry name" value="Tetratricopeptide repeat domain"/>
    <property type="match status" value="3"/>
</dbReference>
<keyword evidence="9" id="KW-1185">Reference proteome</keyword>
<feature type="repeat" description="TPR" evidence="5">
    <location>
        <begin position="810"/>
        <end position="843"/>
    </location>
</feature>
<dbReference type="PROSITE" id="PS50005">
    <property type="entry name" value="TPR"/>
    <property type="match status" value="1"/>
</dbReference>
<keyword evidence="2" id="KW-0805">Transcription regulation</keyword>
<dbReference type="CDD" id="cd15831">
    <property type="entry name" value="BTAD"/>
    <property type="match status" value="1"/>
</dbReference>
<evidence type="ECO:0000256" key="3">
    <source>
        <dbReference type="ARBA" id="ARBA00023125"/>
    </source>
</evidence>
<comment type="similarity">
    <text evidence="1">Belongs to the AfsR/DnrI/RedD regulatory family.</text>
</comment>
<evidence type="ECO:0000256" key="1">
    <source>
        <dbReference type="ARBA" id="ARBA00005820"/>
    </source>
</evidence>
<dbReference type="InterPro" id="IPR042197">
    <property type="entry name" value="Apaf_helical"/>
</dbReference>
<evidence type="ECO:0000313" key="8">
    <source>
        <dbReference type="EMBL" id="GGN15716.1"/>
    </source>
</evidence>
<dbReference type="SUPFAM" id="SSF52540">
    <property type="entry name" value="P-loop containing nucleoside triphosphate hydrolases"/>
    <property type="match status" value="1"/>
</dbReference>
<dbReference type="SMART" id="SM00028">
    <property type="entry name" value="TPR"/>
    <property type="match status" value="5"/>
</dbReference>
<dbReference type="SMART" id="SM00862">
    <property type="entry name" value="Trans_reg_C"/>
    <property type="match status" value="1"/>
</dbReference>
<dbReference type="Pfam" id="PF00486">
    <property type="entry name" value="Trans_reg_C"/>
    <property type="match status" value="1"/>
</dbReference>
<dbReference type="Pfam" id="PF14938">
    <property type="entry name" value="SNAP"/>
    <property type="match status" value="1"/>
</dbReference>
<feature type="domain" description="OmpR/PhoB-type" evidence="7">
    <location>
        <begin position="5"/>
        <end position="106"/>
    </location>
</feature>